<feature type="disulfide bond" evidence="14">
    <location>
        <begin position="1089"/>
        <end position="1101"/>
    </location>
</feature>
<dbReference type="PROSITE" id="PS50026">
    <property type="entry name" value="EGF_3"/>
    <property type="match status" value="1"/>
</dbReference>
<feature type="disulfide bond" evidence="14">
    <location>
        <begin position="972"/>
        <end position="987"/>
    </location>
</feature>
<dbReference type="Pfam" id="PF07645">
    <property type="entry name" value="EGF_CA"/>
    <property type="match status" value="1"/>
</dbReference>
<dbReference type="SMART" id="SM00181">
    <property type="entry name" value="EGF"/>
    <property type="match status" value="7"/>
</dbReference>
<keyword evidence="10 13" id="KW-1015">Disulfide bond</keyword>
<feature type="disulfide bond" evidence="14">
    <location>
        <begin position="105"/>
        <end position="120"/>
    </location>
</feature>
<comment type="similarity">
    <text evidence="2">Belongs to the LDLR family.</text>
</comment>
<dbReference type="VEuPathDB" id="VectorBase:AAEL007657"/>
<dbReference type="Proteomes" id="UP000008820">
    <property type="component" value="Chromosome 1"/>
</dbReference>
<organism evidence="19 20">
    <name type="scientific">Aedes aegypti</name>
    <name type="common">Yellowfever mosquito</name>
    <name type="synonym">Culex aegypti</name>
    <dbReference type="NCBI Taxonomy" id="7159"/>
    <lineage>
        <taxon>Eukaryota</taxon>
        <taxon>Metazoa</taxon>
        <taxon>Ecdysozoa</taxon>
        <taxon>Arthropoda</taxon>
        <taxon>Hexapoda</taxon>
        <taxon>Insecta</taxon>
        <taxon>Pterygota</taxon>
        <taxon>Neoptera</taxon>
        <taxon>Endopterygota</taxon>
        <taxon>Diptera</taxon>
        <taxon>Nematocera</taxon>
        <taxon>Culicoidea</taxon>
        <taxon>Culicidae</taxon>
        <taxon>Culicinae</taxon>
        <taxon>Aedini</taxon>
        <taxon>Aedes</taxon>
        <taxon>Stegomyia</taxon>
    </lineage>
</organism>
<keyword evidence="4" id="KW-0254">Endocytosis</keyword>
<dbReference type="GO" id="GO:0006898">
    <property type="term" value="P:receptor-mediated endocytosis"/>
    <property type="evidence" value="ECO:0007669"/>
    <property type="project" value="TreeGrafter"/>
</dbReference>
<evidence type="ECO:0000256" key="17">
    <source>
        <dbReference type="SAM" id="Phobius"/>
    </source>
</evidence>
<dbReference type="InterPro" id="IPR011042">
    <property type="entry name" value="6-blade_b-propeller_TolB-like"/>
</dbReference>
<evidence type="ECO:0000256" key="16">
    <source>
        <dbReference type="SAM" id="MobiDB-lite"/>
    </source>
</evidence>
<evidence type="ECO:0000256" key="5">
    <source>
        <dbReference type="ARBA" id="ARBA00022692"/>
    </source>
</evidence>
<feature type="transmembrane region" description="Helical" evidence="17">
    <location>
        <begin position="1723"/>
        <end position="1744"/>
    </location>
</feature>
<dbReference type="Gene3D" id="4.10.400.10">
    <property type="entry name" value="Low-density Lipoprotein Receptor"/>
    <property type="match status" value="13"/>
</dbReference>
<dbReference type="FunFam" id="2.10.25.10:FF:000119">
    <property type="entry name" value="vitamin K-dependent protein S"/>
    <property type="match status" value="1"/>
</dbReference>
<feature type="disulfide bond" evidence="14">
    <location>
        <begin position="64"/>
        <end position="79"/>
    </location>
</feature>
<feature type="disulfide bond" evidence="14">
    <location>
        <begin position="132"/>
        <end position="144"/>
    </location>
</feature>
<feature type="disulfide bond" evidence="14">
    <location>
        <begin position="1096"/>
        <end position="1114"/>
    </location>
</feature>
<dbReference type="SUPFAM" id="SSF57424">
    <property type="entry name" value="LDL receptor-like module"/>
    <property type="match status" value="13"/>
</dbReference>
<dbReference type="PROSITE" id="PS01209">
    <property type="entry name" value="LDLRA_1"/>
    <property type="match status" value="8"/>
</dbReference>
<dbReference type="InterPro" id="IPR036055">
    <property type="entry name" value="LDL_receptor-like_sf"/>
</dbReference>
<dbReference type="InterPro" id="IPR000742">
    <property type="entry name" value="EGF"/>
</dbReference>
<keyword evidence="7" id="KW-0677">Repeat</keyword>
<feature type="disulfide bond" evidence="14">
    <location>
        <begin position="1061"/>
        <end position="1076"/>
    </location>
</feature>
<dbReference type="Pfam" id="PF00058">
    <property type="entry name" value="Ldl_recept_b"/>
    <property type="match status" value="2"/>
</dbReference>
<evidence type="ECO:0000256" key="4">
    <source>
        <dbReference type="ARBA" id="ARBA00022583"/>
    </source>
</evidence>
<dbReference type="InterPro" id="IPR002172">
    <property type="entry name" value="LDrepeatLR_classA_rpt"/>
</dbReference>
<dbReference type="SMART" id="SM00192">
    <property type="entry name" value="LDLa"/>
    <property type="match status" value="13"/>
</dbReference>
<dbReference type="Gene3D" id="2.10.25.10">
    <property type="entry name" value="Laminin"/>
    <property type="match status" value="4"/>
</dbReference>
<protein>
    <submittedName>
        <fullName evidence="19">Uncharacterized protein</fullName>
    </submittedName>
</protein>
<feature type="compositionally biased region" description="Polar residues" evidence="16">
    <location>
        <begin position="1803"/>
        <end position="1813"/>
    </location>
</feature>
<evidence type="ECO:0000256" key="3">
    <source>
        <dbReference type="ARBA" id="ARBA00022536"/>
    </source>
</evidence>
<keyword evidence="5 17" id="KW-0812">Transmembrane</keyword>
<dbReference type="PROSITE" id="PS00010">
    <property type="entry name" value="ASX_HYDROXYL"/>
    <property type="match status" value="1"/>
</dbReference>
<comment type="caution">
    <text evidence="13">Lacks conserved residue(s) required for the propagation of feature annotation.</text>
</comment>
<evidence type="ECO:0000256" key="11">
    <source>
        <dbReference type="ARBA" id="ARBA00023170"/>
    </source>
</evidence>
<evidence type="ECO:0000313" key="20">
    <source>
        <dbReference type="Proteomes" id="UP000008820"/>
    </source>
</evidence>
<feature type="chain" id="PRO_5043444733" evidence="18">
    <location>
        <begin position="31"/>
        <end position="1847"/>
    </location>
</feature>
<evidence type="ECO:0000256" key="12">
    <source>
        <dbReference type="ARBA" id="ARBA00023180"/>
    </source>
</evidence>
<feature type="region of interest" description="Disordered" evidence="16">
    <location>
        <begin position="1782"/>
        <end position="1813"/>
    </location>
</feature>
<dbReference type="Pfam" id="PF00057">
    <property type="entry name" value="Ldl_recept_a"/>
    <property type="match status" value="11"/>
</dbReference>
<dbReference type="PROSITE" id="PS50068">
    <property type="entry name" value="LDLRA_2"/>
    <property type="match status" value="13"/>
</dbReference>
<keyword evidence="8 17" id="KW-1133">Transmembrane helix</keyword>
<keyword evidence="20" id="KW-1185">Reference proteome</keyword>
<dbReference type="InterPro" id="IPR023415">
    <property type="entry name" value="LDLR_class-A_CS"/>
</dbReference>
<evidence type="ECO:0000313" key="19">
    <source>
        <dbReference type="EnsemblMetazoa" id="AAEL007657-PA"/>
    </source>
</evidence>
<evidence type="ECO:0000256" key="18">
    <source>
        <dbReference type="SAM" id="SignalP"/>
    </source>
</evidence>
<dbReference type="FunFam" id="4.10.400.10:FF:000002">
    <property type="entry name" value="Low-density lipoprotein receptor-related protein 1"/>
    <property type="match status" value="1"/>
</dbReference>
<dbReference type="InterPro" id="IPR018097">
    <property type="entry name" value="EGF_Ca-bd_CS"/>
</dbReference>
<keyword evidence="6 18" id="KW-0732">Signal</keyword>
<accession>A0A1S4FH50</accession>
<evidence type="ECO:0000256" key="7">
    <source>
        <dbReference type="ARBA" id="ARBA00022737"/>
    </source>
</evidence>
<dbReference type="PROSITE" id="PS51120">
    <property type="entry name" value="LDLRB"/>
    <property type="match status" value="3"/>
</dbReference>
<dbReference type="GO" id="GO:0005509">
    <property type="term" value="F:calcium ion binding"/>
    <property type="evidence" value="ECO:0007669"/>
    <property type="project" value="InterPro"/>
</dbReference>
<dbReference type="InterPro" id="IPR000033">
    <property type="entry name" value="LDLR_classB_rpt"/>
</dbReference>
<dbReference type="InterPro" id="IPR051221">
    <property type="entry name" value="LDLR-related"/>
</dbReference>
<dbReference type="PANTHER" id="PTHR22722">
    <property type="entry name" value="LOW-DENSITY LIPOPROTEIN RECEPTOR-RELATED PROTEIN 2-RELATED"/>
    <property type="match status" value="1"/>
</dbReference>
<feature type="disulfide bond" evidence="14">
    <location>
        <begin position="1042"/>
        <end position="1054"/>
    </location>
</feature>
<feature type="disulfide bond" evidence="14">
    <location>
        <begin position="192"/>
        <end position="207"/>
    </location>
</feature>
<evidence type="ECO:0000256" key="15">
    <source>
        <dbReference type="PROSITE-ProRule" id="PRU00461"/>
    </source>
</evidence>
<feature type="repeat" description="LDL-receptor class B" evidence="15">
    <location>
        <begin position="505"/>
        <end position="547"/>
    </location>
</feature>
<feature type="disulfide bond" evidence="14">
    <location>
        <begin position="1130"/>
        <end position="1142"/>
    </location>
</feature>
<evidence type="ECO:0000256" key="6">
    <source>
        <dbReference type="ARBA" id="ARBA00022729"/>
    </source>
</evidence>
<dbReference type="SUPFAM" id="SSF63825">
    <property type="entry name" value="YWTD domain"/>
    <property type="match status" value="3"/>
</dbReference>
<feature type="disulfide bond" evidence="14">
    <location>
        <begin position="1222"/>
        <end position="1240"/>
    </location>
</feature>
<dbReference type="PROSITE" id="PS01187">
    <property type="entry name" value="EGF_CA"/>
    <property type="match status" value="2"/>
</dbReference>
<feature type="disulfide bond" evidence="14">
    <location>
        <begin position="1264"/>
        <end position="1276"/>
    </location>
</feature>
<keyword evidence="11" id="KW-0675">Receptor</keyword>
<feature type="disulfide bond" evidence="14">
    <location>
        <begin position="1149"/>
        <end position="1164"/>
    </location>
</feature>
<feature type="disulfide bond" evidence="14">
    <location>
        <begin position="960"/>
        <end position="978"/>
    </location>
</feature>
<comment type="subcellular location">
    <subcellularLocation>
        <location evidence="1">Membrane</location>
        <topology evidence="1">Single-pass type I membrane protein</topology>
    </subcellularLocation>
</comment>
<dbReference type="Pfam" id="PF12662">
    <property type="entry name" value="cEGF"/>
    <property type="match status" value="1"/>
</dbReference>
<feature type="disulfide bond" evidence="14">
    <location>
        <begin position="1197"/>
        <end position="1212"/>
    </location>
</feature>
<dbReference type="InterPro" id="IPR001881">
    <property type="entry name" value="EGF-like_Ca-bd_dom"/>
</dbReference>
<feature type="disulfide bond" evidence="14">
    <location>
        <begin position="139"/>
        <end position="157"/>
    </location>
</feature>
<feature type="repeat" description="LDL-receptor class B" evidence="15">
    <location>
        <begin position="373"/>
        <end position="417"/>
    </location>
</feature>
<dbReference type="InterPro" id="IPR049883">
    <property type="entry name" value="NOTCH1_EGF-like"/>
</dbReference>
<dbReference type="GO" id="GO:0042562">
    <property type="term" value="F:hormone binding"/>
    <property type="evidence" value="ECO:0007669"/>
    <property type="project" value="TreeGrafter"/>
</dbReference>
<dbReference type="Gene3D" id="2.120.10.30">
    <property type="entry name" value="TolB, C-terminal domain"/>
    <property type="match status" value="3"/>
</dbReference>
<dbReference type="EnsemblMetazoa" id="AAEL007657-RA">
    <property type="protein sequence ID" value="AAEL007657-PA"/>
    <property type="gene ID" value="AAEL007657"/>
</dbReference>
<gene>
    <name evidence="19" type="primary">5569465</name>
</gene>
<dbReference type="PRINTS" id="PR00261">
    <property type="entry name" value="LDLRECEPTOR"/>
</dbReference>
<feature type="disulfide bond" evidence="14">
    <location>
        <begin position="52"/>
        <end position="70"/>
    </location>
</feature>
<evidence type="ECO:0000256" key="14">
    <source>
        <dbReference type="PROSITE-ProRule" id="PRU00124"/>
    </source>
</evidence>
<feature type="disulfide bond" evidence="14">
    <location>
        <begin position="1018"/>
        <end position="1033"/>
    </location>
</feature>
<dbReference type="PANTHER" id="PTHR22722:SF14">
    <property type="entry name" value="MEGALIN, ISOFORM A"/>
    <property type="match status" value="1"/>
</dbReference>
<dbReference type="FunFam" id="2.10.25.10:FF:000009">
    <property type="entry name" value="Low-density lipoprotein receptor isoform 1"/>
    <property type="match status" value="1"/>
</dbReference>
<evidence type="ECO:0000256" key="1">
    <source>
        <dbReference type="ARBA" id="ARBA00004479"/>
    </source>
</evidence>
<evidence type="ECO:0000256" key="13">
    <source>
        <dbReference type="PROSITE-ProRule" id="PRU00076"/>
    </source>
</evidence>
<dbReference type="GO" id="GO:0016324">
    <property type="term" value="C:apical plasma membrane"/>
    <property type="evidence" value="ECO:0007669"/>
    <property type="project" value="TreeGrafter"/>
</dbReference>
<feature type="disulfide bond" evidence="14">
    <location>
        <begin position="1234"/>
        <end position="1249"/>
    </location>
</feature>
<evidence type="ECO:0000256" key="8">
    <source>
        <dbReference type="ARBA" id="ARBA00022989"/>
    </source>
</evidence>
<proteinExistence type="inferred from homology"/>
<evidence type="ECO:0000256" key="2">
    <source>
        <dbReference type="ARBA" id="ARBA00009939"/>
    </source>
</evidence>
<keyword evidence="12" id="KW-0325">Glycoprotein</keyword>
<dbReference type="GO" id="GO:0043235">
    <property type="term" value="C:receptor complex"/>
    <property type="evidence" value="ECO:0007669"/>
    <property type="project" value="TreeGrafter"/>
</dbReference>
<dbReference type="SUPFAM" id="SSF57196">
    <property type="entry name" value="EGF/Laminin"/>
    <property type="match status" value="4"/>
</dbReference>
<name>A0A1S4FH50_AEDAE</name>
<feature type="signal peptide" evidence="18">
    <location>
        <begin position="1"/>
        <end position="30"/>
    </location>
</feature>
<feature type="disulfide bond" evidence="14">
    <location>
        <begin position="1215"/>
        <end position="1227"/>
    </location>
</feature>
<feature type="disulfide bond" evidence="13">
    <location>
        <begin position="1342"/>
        <end position="1352"/>
    </location>
</feature>
<dbReference type="PROSITE" id="PS01186">
    <property type="entry name" value="EGF_2"/>
    <property type="match status" value="1"/>
</dbReference>
<dbReference type="SMART" id="SM00135">
    <property type="entry name" value="LY"/>
    <property type="match status" value="10"/>
</dbReference>
<dbReference type="OrthoDB" id="8831087at2759"/>
<sequence>MGAIMLRSSAIVLLLIAFGVIINIFGSVDAARKSPSSRIAKAPACAENEYRCDNGACIPDVNHCNGAKDCTDGSDEVGCDYFLCKKPMWYRCKHDKSCISATFLCDKHDDCPLGDDEENCENFEVPHVPVPCSKFEFTCTDKMCIPLDLVCDGVSHCLDGSDETIGCKDIENKCKGFVCKNKRCINSHDWVCDGIDDCGDGSDEENCFIGCDLEHGKFECADNSTCVDLKLVCDGKDDCGDHSDEGGSCNSKECDAMRCPEGCKATPHGAVCLCKPGFRFNKKSKVCEDINECERYGLCSQGCENIPGSFKCTCVDKFKLKDDSRTCELDDSTEPLLLYTTQKSIGGLHLNTKHQYYVAKDLSQVIGVSYDGAHVYWTDISFKTESIERSLEDGTKRELLLTSGLASPEDLEIDWLTGNIYFSDSGHMMIAVCSNNGVHCTILIQDTLHKPRGIALMPQNGTLFYSDWGDNAMIGAAGMDGKNKRILIEQDIHWPNGLCLDWPNGRLYWVDAKLKKIESIRVDGTNRVTVLADVLKHPFSIAVFNDRLYWSDWDTKSIQSCDKFNGKDRKIVVHDRQIFDVHIYHSGLQPKGDHPCLGTFCSHLCLLAPNDSYSCACPYGMSLKADKHSCRETVKRQYLLVGIANYLVTLETQTFGRHESSQADAYQIFFHRMAFNSITGEIFVADNRQKAIFTVDPKTKSSQKLITTGIGNISALAFDFLGNNLYWTDSERSTVEVFSLQTRHRAIIQHYLGQDIPVGLAIVSEMGKMFIALRSPLPVPHTHIDRLDMTGRGPHLHVIEERLSGNGSFNFVIDRDLRSVYWNDMGSSKIEFTSYEGDTRHLFREFLRLPVSIAIVGDSIFWTCYRSKRLYWSDKHNLGVTKKITIDKPPYGAFPDEIVLLGSQPLQRYDHPCMKQNGGCSHICVPAGMYSSACICPTGMIFSSPKNTTCIDAIDCEFKCTSGECLTISKRCNGNKDCADGSDEKGCDEAGQPKQLHCQYDEFMCADKSKCIDQTRRCDEHVDCGDGSDEMKCEGYDRGTGCHEHQHACPDGMCIDVNTLCDGFPDCLDGSDEVGCTDLTNEKSNATTCGPLMFRCNMGQCIPKWWECDGNPDCTDGSDEHDKCLTKTDCGAGFTKCALGHCIEDRLLCDGNNDCGDNSDELNCKVELEPCVGLEDDNPTKYLCPRSGKCLDIAVRCNGTAECPDGEDEAGCSNCGLQEFQCKSGKCIRKEWRCDKEVDCDDGSDEVDCVNGTAAEHMEVHVACGEGTFECKPGVCIEMSQVCNGKKDCDDGKDEGKGCDDACAKSPCEHKCIKTPTGAICECREGFTLAPNKKSCLDVDECAEGRPCAQQCRNTFGSYRCSCNPGFMLRSDKVSCKAVGPSRYVLYTSYNQIRKLEVNPPSIRILMQANESRITSMDVDIRRQMLYFTDEYNPVIYEHDIERNTTHVLYNVGHPEQLAVDWITGNVYFYDRSEPSIKLCSVQRQLCSRIITFASQVFVKAVVVDPVNRILFYSLMHFWIFQVPHSIIYRADMDGQNQLVITKDVSHVTSLQVDTENKLLYIADISSRTINALDYEGKKLRTVIENQNLAVSKPIGIMIYENQALVLNMASSTVGQCKLYGDFECRLLELNVHNSNQLLIVQESRQPEAENVCDTTKINCSHVCVPGADGHGVCICHNGERIHGTDICPQTSNVMTPLVKTHLGEAAPNVHDSSDESSTGSTIANVFLVLLILALVGVAGGYIYRRRYQHKFDIGMHFHNPELSTADAAEVKMFQKVPRLNQTTTHNELTLETPPHRPPCQGDPNSSESTGQNNVTSTALELENMSDVDSMEDAYDCRDDPLQRLIL</sequence>
<feature type="disulfide bond" evidence="14">
    <location>
        <begin position="45"/>
        <end position="57"/>
    </location>
</feature>
<keyword evidence="3 13" id="KW-0245">EGF-like domain</keyword>
<dbReference type="FunFam" id="2.120.10.30:FF:000241">
    <property type="entry name" value="Low-density lipoprotein receptor-related protein 6"/>
    <property type="match status" value="1"/>
</dbReference>
<evidence type="ECO:0000256" key="9">
    <source>
        <dbReference type="ARBA" id="ARBA00023136"/>
    </source>
</evidence>
<dbReference type="InterPro" id="IPR000152">
    <property type="entry name" value="EGF-type_Asp/Asn_hydroxyl_site"/>
</dbReference>
<dbReference type="CDD" id="cd00112">
    <property type="entry name" value="LDLa"/>
    <property type="match status" value="13"/>
</dbReference>
<feature type="repeat" description="LDL-receptor class B" evidence="15">
    <location>
        <begin position="461"/>
        <end position="504"/>
    </location>
</feature>
<dbReference type="CDD" id="cd12087">
    <property type="entry name" value="TM_EGFR-like"/>
    <property type="match status" value="1"/>
</dbReference>
<dbReference type="InParanoid" id="A0A1S4FH50"/>
<reference evidence="19 20" key="1">
    <citation type="submission" date="2017-06" db="EMBL/GenBank/DDBJ databases">
        <title>Aedes aegypti genome working group (AGWG) sequencing and assembly.</title>
        <authorList>
            <consortium name="Aedes aegypti Genome Working Group (AGWG)"/>
            <person name="Matthews B.J."/>
        </authorList>
    </citation>
    <scope>NUCLEOTIDE SEQUENCE [LARGE SCALE GENOMIC DNA]</scope>
    <source>
        <strain evidence="19 20">LVP_AGWG</strain>
    </source>
</reference>
<feature type="disulfide bond" evidence="14">
    <location>
        <begin position="1271"/>
        <end position="1289"/>
    </location>
</feature>
<feature type="disulfide bond" evidence="14">
    <location>
        <begin position="1049"/>
        <end position="1067"/>
    </location>
</feature>
<feature type="disulfide bond" evidence="14">
    <location>
        <begin position="1137"/>
        <end position="1155"/>
    </location>
</feature>
<reference evidence="19" key="2">
    <citation type="submission" date="2020-05" db="UniProtKB">
        <authorList>
            <consortium name="EnsemblMetazoa"/>
        </authorList>
    </citation>
    <scope>IDENTIFICATION</scope>
    <source>
        <strain evidence="19">LVP_AGWG</strain>
    </source>
</reference>
<dbReference type="SMART" id="SM00179">
    <property type="entry name" value="EGF_CA"/>
    <property type="match status" value="4"/>
</dbReference>
<dbReference type="InterPro" id="IPR026823">
    <property type="entry name" value="cEGF"/>
</dbReference>
<dbReference type="FunCoup" id="A0A1S4FH50">
    <property type="interactions" value="2"/>
</dbReference>
<evidence type="ECO:0000256" key="10">
    <source>
        <dbReference type="ARBA" id="ARBA00023157"/>
    </source>
</evidence>
<dbReference type="CDD" id="cd00054">
    <property type="entry name" value="EGF_CA"/>
    <property type="match status" value="2"/>
</dbReference>
<keyword evidence="9 17" id="KW-0472">Membrane</keyword>